<gene>
    <name evidence="2" type="ORF">H7U12_06495</name>
</gene>
<evidence type="ECO:0000313" key="2">
    <source>
        <dbReference type="EMBL" id="MBC3539323.1"/>
    </source>
</evidence>
<protein>
    <recommendedName>
        <fullName evidence="1">DUF6794 domain-containing protein</fullName>
    </recommendedName>
</protein>
<evidence type="ECO:0000313" key="3">
    <source>
        <dbReference type="Proteomes" id="UP000659698"/>
    </source>
</evidence>
<accession>A0ABR6VQ61</accession>
<dbReference type="RefSeq" id="WP_186634797.1">
    <property type="nucleotide sequence ID" value="NZ_JACOAF010000019.1"/>
</dbReference>
<organism evidence="2 3">
    <name type="scientific">Rufibacter sediminis</name>
    <dbReference type="NCBI Taxonomy" id="2762756"/>
    <lineage>
        <taxon>Bacteria</taxon>
        <taxon>Pseudomonadati</taxon>
        <taxon>Bacteroidota</taxon>
        <taxon>Cytophagia</taxon>
        <taxon>Cytophagales</taxon>
        <taxon>Hymenobacteraceae</taxon>
        <taxon>Rufibacter</taxon>
    </lineage>
</organism>
<dbReference type="InterPro" id="IPR046744">
    <property type="entry name" value="DUF6794"/>
</dbReference>
<proteinExistence type="predicted"/>
<dbReference type="Proteomes" id="UP000659698">
    <property type="component" value="Unassembled WGS sequence"/>
</dbReference>
<feature type="domain" description="DUF6794" evidence="1">
    <location>
        <begin position="28"/>
        <end position="109"/>
    </location>
</feature>
<name>A0ABR6VQ61_9BACT</name>
<comment type="caution">
    <text evidence="2">The sequence shown here is derived from an EMBL/GenBank/DDBJ whole genome shotgun (WGS) entry which is preliminary data.</text>
</comment>
<dbReference type="Pfam" id="PF20594">
    <property type="entry name" value="DUF6794"/>
    <property type="match status" value="1"/>
</dbReference>
<evidence type="ECO:0000259" key="1">
    <source>
        <dbReference type="Pfam" id="PF20594"/>
    </source>
</evidence>
<dbReference type="EMBL" id="JACOAF010000019">
    <property type="protein sequence ID" value="MBC3539323.1"/>
    <property type="molecule type" value="Genomic_DNA"/>
</dbReference>
<reference evidence="2 3" key="1">
    <citation type="journal article" date="2019" name="Int. J. Syst. Evol. Microbiol.">
        <title>Rufibacter sediminis sp. nov., isolated from freshwater lake sediment.</title>
        <authorList>
            <person name="Qu J.H."/>
            <person name="Zhang L.J."/>
            <person name="Fu Y.H."/>
            <person name="Li H.F."/>
        </authorList>
    </citation>
    <scope>NUCLEOTIDE SEQUENCE [LARGE SCALE GENOMIC DNA]</scope>
    <source>
        <strain evidence="2 3">H-1</strain>
    </source>
</reference>
<keyword evidence="3" id="KW-1185">Reference proteome</keyword>
<sequence length="238" mass="27236">MKYLIVITLLFTFNLSFGQVKDPWKGKPNSIEDSFLCLDRMFGDTAKYTFATLPEDISTFRLHHGFGTWIRNNWGLWGSSKLKQELTGLGFVHPDDMSSFLLKAYHRRLNNKPLQIEEEAKAYQAYWNKAGREGFSAGDLGNDHTKRTTNQELLDYFPVGDTIVVNLYATHKKLFQNYASSVEGIAVIKSHNTEKLNIRLLSVKQKEKHLPEHKAGQEFEISPISCSLIPPKGWNVKK</sequence>